<comment type="subcellular location">
    <subcellularLocation>
        <location evidence="1">Endoplasmic reticulum membrane</location>
        <topology evidence="1">Single-pass type I membrane protein</topology>
    </subcellularLocation>
</comment>
<reference evidence="14" key="1">
    <citation type="submission" date="2017-02" db="UniProtKB">
        <authorList>
            <consortium name="WormBaseParasite"/>
        </authorList>
    </citation>
    <scope>IDENTIFICATION</scope>
</reference>
<evidence type="ECO:0000256" key="8">
    <source>
        <dbReference type="ARBA" id="ARBA00023136"/>
    </source>
</evidence>
<dbReference type="EMBL" id="UYSG01013281">
    <property type="protein sequence ID" value="VDL65262.1"/>
    <property type="molecule type" value="Genomic_DNA"/>
</dbReference>
<keyword evidence="4 10" id="KW-0812">Transmembrane</keyword>
<protein>
    <recommendedName>
        <fullName evidence="3">ER membrane protein complex subunit 1</fullName>
    </recommendedName>
</protein>
<evidence type="ECO:0000256" key="10">
    <source>
        <dbReference type="SAM" id="Phobius"/>
    </source>
</evidence>
<evidence type="ECO:0000313" key="12">
    <source>
        <dbReference type="EMBL" id="VDL65262.1"/>
    </source>
</evidence>
<feature type="domain" description="ER membrane protein complex subunit 1 C-terminal" evidence="11">
    <location>
        <begin position="4"/>
        <end position="89"/>
    </location>
</feature>
<evidence type="ECO:0000256" key="6">
    <source>
        <dbReference type="ARBA" id="ARBA00022824"/>
    </source>
</evidence>
<organism evidence="14">
    <name type="scientific">Hymenolepis diminuta</name>
    <name type="common">Rat tapeworm</name>
    <dbReference type="NCBI Taxonomy" id="6216"/>
    <lineage>
        <taxon>Eukaryota</taxon>
        <taxon>Metazoa</taxon>
        <taxon>Spiralia</taxon>
        <taxon>Lophotrochozoa</taxon>
        <taxon>Platyhelminthes</taxon>
        <taxon>Cestoda</taxon>
        <taxon>Eucestoda</taxon>
        <taxon>Cyclophyllidea</taxon>
        <taxon>Hymenolepididae</taxon>
        <taxon>Hymenolepis</taxon>
    </lineage>
</organism>
<dbReference type="PANTHER" id="PTHR21573">
    <property type="entry name" value="ER MEMBRANE PROTEIN COMPLEX SUBUNIT 1"/>
    <property type="match status" value="1"/>
</dbReference>
<name>A0A0R3SZS2_HYMDI</name>
<evidence type="ECO:0000256" key="7">
    <source>
        <dbReference type="ARBA" id="ARBA00022989"/>
    </source>
</evidence>
<gene>
    <name evidence="12" type="ORF">HDID_LOCUS11265</name>
</gene>
<evidence type="ECO:0000256" key="5">
    <source>
        <dbReference type="ARBA" id="ARBA00022729"/>
    </source>
</evidence>
<dbReference type="GO" id="GO:0072546">
    <property type="term" value="C:EMC complex"/>
    <property type="evidence" value="ECO:0007669"/>
    <property type="project" value="InterPro"/>
</dbReference>
<reference evidence="12 13" key="2">
    <citation type="submission" date="2018-11" db="EMBL/GenBank/DDBJ databases">
        <authorList>
            <consortium name="Pathogen Informatics"/>
        </authorList>
    </citation>
    <scope>NUCLEOTIDE SEQUENCE [LARGE SCALE GENOMIC DNA]</scope>
</reference>
<dbReference type="OrthoDB" id="28092at2759"/>
<evidence type="ECO:0000256" key="9">
    <source>
        <dbReference type="ARBA" id="ARBA00023180"/>
    </source>
</evidence>
<evidence type="ECO:0000259" key="11">
    <source>
        <dbReference type="Pfam" id="PF07774"/>
    </source>
</evidence>
<accession>A0A0R3SZS2</accession>
<dbReference type="PANTHER" id="PTHR21573:SF0">
    <property type="entry name" value="ER MEMBRANE PROTEIN COMPLEX SUBUNIT 1"/>
    <property type="match status" value="1"/>
</dbReference>
<keyword evidence="5" id="KW-0732">Signal</keyword>
<evidence type="ECO:0000313" key="14">
    <source>
        <dbReference type="WBParaSite" id="HDID_0001126801-mRNA-1"/>
    </source>
</evidence>
<dbReference type="Pfam" id="PF07774">
    <property type="entry name" value="EMC1_C"/>
    <property type="match status" value="1"/>
</dbReference>
<keyword evidence="8 10" id="KW-0472">Membrane</keyword>
<keyword evidence="6" id="KW-0256">Endoplasmic reticulum</keyword>
<dbReference type="GO" id="GO:0034975">
    <property type="term" value="P:protein folding in endoplasmic reticulum"/>
    <property type="evidence" value="ECO:0007669"/>
    <property type="project" value="TreeGrafter"/>
</dbReference>
<evidence type="ECO:0000256" key="4">
    <source>
        <dbReference type="ARBA" id="ARBA00022692"/>
    </source>
</evidence>
<dbReference type="WBParaSite" id="HDID_0001126801-mRNA-1">
    <property type="protein sequence ID" value="HDID_0001126801-mRNA-1"/>
    <property type="gene ID" value="HDID_0001126801"/>
</dbReference>
<proteinExistence type="inferred from homology"/>
<dbReference type="InterPro" id="IPR011678">
    <property type="entry name" value="EMC1_C"/>
</dbReference>
<evidence type="ECO:0000256" key="1">
    <source>
        <dbReference type="ARBA" id="ARBA00004115"/>
    </source>
</evidence>
<dbReference type="Proteomes" id="UP000274504">
    <property type="component" value="Unassembled WGS sequence"/>
</dbReference>
<dbReference type="InterPro" id="IPR026895">
    <property type="entry name" value="EMC1"/>
</dbReference>
<dbReference type="STRING" id="6216.A0A0R3SZS2"/>
<dbReference type="AlphaFoldDB" id="A0A0R3SZS2"/>
<keyword evidence="9" id="KW-0325">Glycoprotein</keyword>
<evidence type="ECO:0000256" key="2">
    <source>
        <dbReference type="ARBA" id="ARBA00007904"/>
    </source>
</evidence>
<comment type="similarity">
    <text evidence="2">Belongs to the EMC1 family.</text>
</comment>
<feature type="transmembrane region" description="Helical" evidence="10">
    <location>
        <begin position="59"/>
        <end position="80"/>
    </location>
</feature>
<keyword evidence="7 10" id="KW-1133">Transmembrane helix</keyword>
<sequence length="90" mass="10231">MSTLAIISYNQTLERIKRIHTAPSGLESTSLVFAHGLDLFFTRIAPSKTYDMLRDDFDYFFIATIVIGMAVVSIVAKNFAERKELAKAWR</sequence>
<evidence type="ECO:0000256" key="3">
    <source>
        <dbReference type="ARBA" id="ARBA00020824"/>
    </source>
</evidence>
<evidence type="ECO:0000313" key="13">
    <source>
        <dbReference type="Proteomes" id="UP000274504"/>
    </source>
</evidence>